<comment type="caution">
    <text evidence="2">The sequence shown here is derived from an EMBL/GenBank/DDBJ whole genome shotgun (WGS) entry which is preliminary data.</text>
</comment>
<reference evidence="2 3" key="1">
    <citation type="submission" date="2020-08" db="EMBL/GenBank/DDBJ databases">
        <title>Sequencing the genomes of 1000 actinobacteria strains.</title>
        <authorList>
            <person name="Klenk H.-P."/>
        </authorList>
    </citation>
    <scope>NUCLEOTIDE SEQUENCE [LARGE SCALE GENOMIC DNA]</scope>
    <source>
        <strain evidence="2 3">DSM 24823</strain>
    </source>
</reference>
<protein>
    <submittedName>
        <fullName evidence="2">Cytochrome c biogenesis protein CcdA</fullName>
    </submittedName>
</protein>
<accession>A0A7W9CD78</accession>
<evidence type="ECO:0000256" key="1">
    <source>
        <dbReference type="SAM" id="Phobius"/>
    </source>
</evidence>
<sequence length="167" mass="17493">MIDSTARHRASLIALAAGLLSTVVAFVVPLIDVTTGDTLAAHVRAGYPEYSEAEISTVTTSWLWVIGIVAAISAVGWLIALAGTARHKRWPVYFGAAALVIGILLALTMMFIRDISDDTGLPLSLSAIQLLPCIAGAVAVALLAGRRTPNPTRMRSERFAVGGAGQL</sequence>
<keyword evidence="1" id="KW-0472">Membrane</keyword>
<gene>
    <name evidence="2" type="ORF">HD600_001644</name>
</gene>
<feature type="transmembrane region" description="Helical" evidence="1">
    <location>
        <begin position="61"/>
        <end position="80"/>
    </location>
</feature>
<feature type="transmembrane region" description="Helical" evidence="1">
    <location>
        <begin position="124"/>
        <end position="145"/>
    </location>
</feature>
<keyword evidence="1" id="KW-0812">Transmembrane</keyword>
<feature type="transmembrane region" description="Helical" evidence="1">
    <location>
        <begin position="92"/>
        <end position="112"/>
    </location>
</feature>
<dbReference type="RefSeq" id="WP_144794640.1">
    <property type="nucleotide sequence ID" value="NZ_BAAAPG010000001.1"/>
</dbReference>
<dbReference type="Proteomes" id="UP000517712">
    <property type="component" value="Unassembled WGS sequence"/>
</dbReference>
<keyword evidence="3" id="KW-1185">Reference proteome</keyword>
<dbReference type="EMBL" id="JACHMU010000001">
    <property type="protein sequence ID" value="MBB5743147.1"/>
    <property type="molecule type" value="Genomic_DNA"/>
</dbReference>
<dbReference type="AlphaFoldDB" id="A0A7W9CD78"/>
<organism evidence="2 3">
    <name type="scientific">Microbacterium ginsengiterrae</name>
    <dbReference type="NCBI Taxonomy" id="546115"/>
    <lineage>
        <taxon>Bacteria</taxon>
        <taxon>Bacillati</taxon>
        <taxon>Actinomycetota</taxon>
        <taxon>Actinomycetes</taxon>
        <taxon>Micrococcales</taxon>
        <taxon>Microbacteriaceae</taxon>
        <taxon>Microbacterium</taxon>
    </lineage>
</organism>
<evidence type="ECO:0000313" key="3">
    <source>
        <dbReference type="Proteomes" id="UP000517712"/>
    </source>
</evidence>
<keyword evidence="1" id="KW-1133">Transmembrane helix</keyword>
<evidence type="ECO:0000313" key="2">
    <source>
        <dbReference type="EMBL" id="MBB5743147.1"/>
    </source>
</evidence>
<name>A0A7W9CD78_9MICO</name>
<proteinExistence type="predicted"/>